<evidence type="ECO:0000256" key="6">
    <source>
        <dbReference type="ARBA" id="ARBA00023170"/>
    </source>
</evidence>
<dbReference type="GO" id="GO:0004965">
    <property type="term" value="F:G protein-coupled GABA receptor activity"/>
    <property type="evidence" value="ECO:0007669"/>
    <property type="project" value="InterPro"/>
</dbReference>
<keyword evidence="14" id="KW-1185">Reference proteome</keyword>
<dbReference type="PANTHER" id="PTHR10519">
    <property type="entry name" value="GABA-B RECEPTOR"/>
    <property type="match status" value="1"/>
</dbReference>
<dbReference type="SUPFAM" id="SSF53822">
    <property type="entry name" value="Periplasmic binding protein-like I"/>
    <property type="match status" value="1"/>
</dbReference>
<keyword evidence="3 10" id="KW-1133">Transmembrane helix</keyword>
<feature type="region of interest" description="Disordered" evidence="9">
    <location>
        <begin position="773"/>
        <end position="826"/>
    </location>
</feature>
<dbReference type="AlphaFoldDB" id="A0A9N8DLB4"/>
<feature type="compositionally biased region" description="Polar residues" evidence="9">
    <location>
        <begin position="774"/>
        <end position="786"/>
    </location>
</feature>
<evidence type="ECO:0000313" key="14">
    <source>
        <dbReference type="Proteomes" id="UP001153069"/>
    </source>
</evidence>
<dbReference type="Pfam" id="PF01094">
    <property type="entry name" value="ANF_receptor"/>
    <property type="match status" value="1"/>
</dbReference>
<feature type="transmembrane region" description="Helical" evidence="10">
    <location>
        <begin position="586"/>
        <end position="606"/>
    </location>
</feature>
<dbReference type="Gene3D" id="3.40.50.2300">
    <property type="match status" value="1"/>
</dbReference>
<evidence type="ECO:0000256" key="4">
    <source>
        <dbReference type="ARBA" id="ARBA00023040"/>
    </source>
</evidence>
<evidence type="ECO:0000256" key="7">
    <source>
        <dbReference type="ARBA" id="ARBA00023180"/>
    </source>
</evidence>
<reference evidence="13" key="1">
    <citation type="submission" date="2020-06" db="EMBL/GenBank/DDBJ databases">
        <authorList>
            <consortium name="Plant Systems Biology data submission"/>
        </authorList>
    </citation>
    <scope>NUCLEOTIDE SEQUENCE</scope>
    <source>
        <strain evidence="13">D6</strain>
    </source>
</reference>
<dbReference type="EMBL" id="CAICTM010000204">
    <property type="protein sequence ID" value="CAB9504684.1"/>
    <property type="molecule type" value="Genomic_DNA"/>
</dbReference>
<dbReference type="InterPro" id="IPR001828">
    <property type="entry name" value="ANF_lig-bd_rcpt"/>
</dbReference>
<feature type="transmembrane region" description="Helical" evidence="10">
    <location>
        <begin position="706"/>
        <end position="730"/>
    </location>
</feature>
<feature type="transmembrane region" description="Helical" evidence="10">
    <location>
        <begin position="671"/>
        <end position="694"/>
    </location>
</feature>
<sequence length="826" mass="90567">MRGQDGTISLLIAVPLTKNNETVVDPGFFHLAAARLAVDHFNSRNASVVQALPELTKHCPITFGHVQAVDTGTNTHGATEAAVRGLRHAEPPDSIVGPYNEIPMLEMSVLATGMQTPMVAPRIVDTNLLQEDRHPYFNQLGADAFSEMNLVAKYLKHLGRNNYVAIVYDYANSAVQKVDILRVVFEDMGFDQVQTFPYTFYFDKKLEADKARGGRGPPESLDLRLVLRKVKDTGYRTIVLMPSRLDKEAALVGPVATELGLDQGDHLWLISGGVDMLSAMEVNRFLQNDTDRVGARFLKGATHVFPYDGYELNPESDFRAHICNHDTTFLQRVQELNPVPGYYEKELQHVVVSNTTDSSPFVQLAVEHTSYLSGVSFMYDAVMSLGLGACNALKKTHQNITNETTAFTGREHLAGIHVLDFLGASGRVKLGSDLGYPGSRQGDTVPYTIANFVPSPNGTGLVIRQAEIINPLSGEWVQVNPYLFADGSSNPPELLRATPDQNYISTPVRAIGMTLFAVALTIILVASVWVVTNRGHSVIVAAQPCFLYVICFSCFIICFCILLSAFDESWGFDEQSLTKVCVLSNWIDFGFGMLCYCAVFTKLWRADLCLRRKTHQIELWRTLWPPALLLLATISILSAGTANGDFAWVRWEVDEVTGASVARCDGGSGNIYGAVISVTLYMIPIVLSGIMAWKTLGIDQTYSEKGVFAVILLHFQGMVVMVPLAIILQGAYPSAQYMINSIFYFTFTTSFMGLIILPKYLLVRRMTKRAIQAEASTDSPASNEVSNEVGRSGDATTNANATGSASGTPQQPSLGSGPRIQIVTFD</sequence>
<dbReference type="InterPro" id="IPR028082">
    <property type="entry name" value="Peripla_BP_I"/>
</dbReference>
<dbReference type="GO" id="GO:0038039">
    <property type="term" value="C:G protein-coupled receptor heterodimeric complex"/>
    <property type="evidence" value="ECO:0007669"/>
    <property type="project" value="TreeGrafter"/>
</dbReference>
<organism evidence="13 14">
    <name type="scientific">Seminavis robusta</name>
    <dbReference type="NCBI Taxonomy" id="568900"/>
    <lineage>
        <taxon>Eukaryota</taxon>
        <taxon>Sar</taxon>
        <taxon>Stramenopiles</taxon>
        <taxon>Ochrophyta</taxon>
        <taxon>Bacillariophyta</taxon>
        <taxon>Bacillariophyceae</taxon>
        <taxon>Bacillariophycidae</taxon>
        <taxon>Naviculales</taxon>
        <taxon>Naviculaceae</taxon>
        <taxon>Seminavis</taxon>
    </lineage>
</organism>
<evidence type="ECO:0000313" key="13">
    <source>
        <dbReference type="EMBL" id="CAB9504684.1"/>
    </source>
</evidence>
<keyword evidence="8" id="KW-0807">Transducer</keyword>
<evidence type="ECO:0000256" key="8">
    <source>
        <dbReference type="ARBA" id="ARBA00023224"/>
    </source>
</evidence>
<keyword evidence="2 10" id="KW-0812">Transmembrane</keyword>
<feature type="domain" description="G-protein coupled receptors family 3 profile" evidence="11">
    <location>
        <begin position="506"/>
        <end position="759"/>
    </location>
</feature>
<evidence type="ECO:0000259" key="12">
    <source>
        <dbReference type="Pfam" id="PF01094"/>
    </source>
</evidence>
<comment type="subcellular location">
    <subcellularLocation>
        <location evidence="1">Membrane</location>
        <topology evidence="1">Multi-pass membrane protein</topology>
    </subcellularLocation>
</comment>
<evidence type="ECO:0000256" key="5">
    <source>
        <dbReference type="ARBA" id="ARBA00023136"/>
    </source>
</evidence>
<keyword evidence="7" id="KW-0325">Glycoprotein</keyword>
<evidence type="ECO:0000256" key="2">
    <source>
        <dbReference type="ARBA" id="ARBA00022692"/>
    </source>
</evidence>
<dbReference type="PANTHER" id="PTHR10519:SF20">
    <property type="entry name" value="G-PROTEIN COUPLED RECEPTOR 156-RELATED"/>
    <property type="match status" value="1"/>
</dbReference>
<evidence type="ECO:0000259" key="11">
    <source>
        <dbReference type="Pfam" id="PF00003"/>
    </source>
</evidence>
<evidence type="ECO:0000256" key="10">
    <source>
        <dbReference type="SAM" id="Phobius"/>
    </source>
</evidence>
<dbReference type="Pfam" id="PF00003">
    <property type="entry name" value="7tm_3"/>
    <property type="match status" value="1"/>
</dbReference>
<dbReference type="Proteomes" id="UP001153069">
    <property type="component" value="Unassembled WGS sequence"/>
</dbReference>
<gene>
    <name evidence="13" type="ORF">SEMRO_205_G086180.1</name>
</gene>
<proteinExistence type="predicted"/>
<feature type="transmembrane region" description="Helical" evidence="10">
    <location>
        <begin position="545"/>
        <end position="566"/>
    </location>
</feature>
<keyword evidence="6 13" id="KW-0675">Receptor</keyword>
<keyword evidence="5 10" id="KW-0472">Membrane</keyword>
<feature type="transmembrane region" description="Helical" evidence="10">
    <location>
        <begin position="742"/>
        <end position="762"/>
    </location>
</feature>
<feature type="compositionally biased region" description="Low complexity" evidence="9">
    <location>
        <begin position="795"/>
        <end position="808"/>
    </location>
</feature>
<feature type="transmembrane region" description="Helical" evidence="10">
    <location>
        <begin position="510"/>
        <end position="533"/>
    </location>
</feature>
<accession>A0A9N8DLB4</accession>
<dbReference type="InterPro" id="IPR002455">
    <property type="entry name" value="GPCR3_GABA-B"/>
</dbReference>
<dbReference type="OrthoDB" id="48782at2759"/>
<comment type="caution">
    <text evidence="13">The sequence shown here is derived from an EMBL/GenBank/DDBJ whole genome shotgun (WGS) entry which is preliminary data.</text>
</comment>
<evidence type="ECO:0000256" key="1">
    <source>
        <dbReference type="ARBA" id="ARBA00004141"/>
    </source>
</evidence>
<name>A0A9N8DLB4_9STRA</name>
<feature type="domain" description="Receptor ligand binding region" evidence="12">
    <location>
        <begin position="32"/>
        <end position="433"/>
    </location>
</feature>
<keyword evidence="4" id="KW-0297">G-protein coupled receptor</keyword>
<feature type="transmembrane region" description="Helical" evidence="10">
    <location>
        <begin position="627"/>
        <end position="651"/>
    </location>
</feature>
<evidence type="ECO:0000256" key="3">
    <source>
        <dbReference type="ARBA" id="ARBA00022989"/>
    </source>
</evidence>
<evidence type="ECO:0000256" key="9">
    <source>
        <dbReference type="SAM" id="MobiDB-lite"/>
    </source>
</evidence>
<dbReference type="InterPro" id="IPR017978">
    <property type="entry name" value="GPCR_3_C"/>
</dbReference>
<protein>
    <submittedName>
        <fullName evidence="13">Gamma-aminobutyric acid (GABA) B receptor</fullName>
    </submittedName>
</protein>